<reference evidence="1 2" key="1">
    <citation type="submission" date="2013-08" db="EMBL/GenBank/DDBJ databases">
        <authorList>
            <person name="Weinstock G."/>
            <person name="Sodergren E."/>
            <person name="Wylie T."/>
            <person name="Fulton L."/>
            <person name="Fulton R."/>
            <person name="Fronick C."/>
            <person name="O'Laughlin M."/>
            <person name="Godfrey J."/>
            <person name="Miner T."/>
            <person name="Herter B."/>
            <person name="Appelbaum E."/>
            <person name="Cordes M."/>
            <person name="Lek S."/>
            <person name="Wollam A."/>
            <person name="Pepin K.H."/>
            <person name="Palsikar V.B."/>
            <person name="Mitreva M."/>
            <person name="Wilson R.K."/>
        </authorList>
    </citation>
    <scope>NUCLEOTIDE SEQUENCE [LARGE SCALE GENOMIC DNA]</scope>
    <source>
        <strain evidence="1 2">ATCC 700332</strain>
    </source>
</reference>
<accession>A0ABN0NZM6</accession>
<proteinExistence type="predicted"/>
<dbReference type="EMBL" id="AWVH01000026">
    <property type="protein sequence ID" value="ERJ93413.1"/>
    <property type="molecule type" value="Genomic_DNA"/>
</dbReference>
<comment type="caution">
    <text evidence="1">The sequence shown here is derived from an EMBL/GenBank/DDBJ whole genome shotgun (WGS) entry which is preliminary data.</text>
</comment>
<evidence type="ECO:0000313" key="1">
    <source>
        <dbReference type="EMBL" id="ERJ93413.1"/>
    </source>
</evidence>
<evidence type="ECO:0000313" key="2">
    <source>
        <dbReference type="Proteomes" id="UP000016649"/>
    </source>
</evidence>
<dbReference type="RefSeq" id="WP_021687300.1">
    <property type="nucleotide sequence ID" value="NZ_KI260564.1"/>
</dbReference>
<gene>
    <name evidence="1" type="ORF">HMPREF9193_01089</name>
</gene>
<protein>
    <recommendedName>
        <fullName evidence="3">DUF2974 domain-containing protein</fullName>
    </recommendedName>
</protein>
<keyword evidence="2" id="KW-1185">Reference proteome</keyword>
<dbReference type="InterPro" id="IPR029058">
    <property type="entry name" value="AB_hydrolase_fold"/>
</dbReference>
<dbReference type="InterPro" id="IPR024499">
    <property type="entry name" value="Mbeg1-like"/>
</dbReference>
<evidence type="ECO:0008006" key="3">
    <source>
        <dbReference type="Google" id="ProtNLM"/>
    </source>
</evidence>
<dbReference type="Pfam" id="PF11187">
    <property type="entry name" value="Mbeg1-like"/>
    <property type="match status" value="1"/>
</dbReference>
<sequence length="368" mass="40674">MSDISDYLVWRADIPFKVSAFNEIDALILCQLSYIPFDGIVPADFKSGITLCEAARTYIKNDGGAHSLGVLINQRSVQLLEQAGKSERFGSVILKAFVNDINIAEQKQFCAFTAVLPAKKNCVVFRGTDDTVIGWKEDFNLAVLNPIPAQTAALAYLTQALRRCRGTLYTAGHSKGGNLAVYAPCALPNATQKRIESIFCFDGPGFNEHADIQPSYSAYSKKIKSFVPQSSIVGILLDYPKNYTIVESTENNGILQHDAFSWKVERTAFVTKNSRSADSLFTEKTVQTWLNEMNTEQRSAFINALFSLIEATGAHTLSELRDNWLYNSASIIKSVHSMDGKTKETVFAIIKLFFKAVGSNIPHIKGLI</sequence>
<organism evidence="1 2">
    <name type="scientific">Treponema lecithinolyticum ATCC 700332</name>
    <dbReference type="NCBI Taxonomy" id="1321815"/>
    <lineage>
        <taxon>Bacteria</taxon>
        <taxon>Pseudomonadati</taxon>
        <taxon>Spirochaetota</taxon>
        <taxon>Spirochaetia</taxon>
        <taxon>Spirochaetales</taxon>
        <taxon>Treponemataceae</taxon>
        <taxon>Treponema</taxon>
    </lineage>
</organism>
<name>A0ABN0NZM6_TRELE</name>
<dbReference type="SUPFAM" id="SSF53474">
    <property type="entry name" value="alpha/beta-Hydrolases"/>
    <property type="match status" value="1"/>
</dbReference>
<dbReference type="Proteomes" id="UP000016649">
    <property type="component" value="Unassembled WGS sequence"/>
</dbReference>